<sequence length="335" mass="37693">MYLKQKISRLGLVLIGISILVSCKEEETPNYNDKQILTVSLDGNAYVLKDGEEFTTSGDKNAIFSAHYDEIDRRLSFETYSTSINGLEYLKVSMYAYDWWYGEGGIRYENEGVDSNGNLKLNHEVQPYSLFFEIQAGGERYISEVGTGMYTNYDEYLELLNYQVEADEVSAYMMLTDLFSNGTEKYVDGQKLDYPNERFAGVISIPFVDQNGISHDLDLDFDIRGENVVHGEIDFESSGPSSCPVGSYRIEVCNGYYQYLHFYSDGSGKAVVEDCTGQCEAVNEFNWTADGSQIHYNFTKSYGCGVEVDPPAPSSDNYSCEDDGITVNGNYLVSY</sequence>
<dbReference type="Proteomes" id="UP001300692">
    <property type="component" value="Unassembled WGS sequence"/>
</dbReference>
<evidence type="ECO:0000313" key="1">
    <source>
        <dbReference type="EMBL" id="MCV9388784.1"/>
    </source>
</evidence>
<comment type="caution">
    <text evidence="1">The sequence shown here is derived from an EMBL/GenBank/DDBJ whole genome shotgun (WGS) entry which is preliminary data.</text>
</comment>
<evidence type="ECO:0000313" key="2">
    <source>
        <dbReference type="Proteomes" id="UP001300692"/>
    </source>
</evidence>
<keyword evidence="2" id="KW-1185">Reference proteome</keyword>
<dbReference type="PROSITE" id="PS51257">
    <property type="entry name" value="PROKAR_LIPOPROTEIN"/>
    <property type="match status" value="1"/>
</dbReference>
<name>A0ABT3CYX2_9BACT</name>
<dbReference type="EMBL" id="JAOYOD010000001">
    <property type="protein sequence ID" value="MCV9388784.1"/>
    <property type="molecule type" value="Genomic_DNA"/>
</dbReference>
<gene>
    <name evidence="1" type="ORF">N7U62_19045</name>
</gene>
<organism evidence="1 2">
    <name type="scientific">Reichenbachiella ulvae</name>
    <dbReference type="NCBI Taxonomy" id="2980104"/>
    <lineage>
        <taxon>Bacteria</taxon>
        <taxon>Pseudomonadati</taxon>
        <taxon>Bacteroidota</taxon>
        <taxon>Cytophagia</taxon>
        <taxon>Cytophagales</taxon>
        <taxon>Reichenbachiellaceae</taxon>
        <taxon>Reichenbachiella</taxon>
    </lineage>
</organism>
<protein>
    <recommendedName>
        <fullName evidence="3">DUF4595 domain-containing protein</fullName>
    </recommendedName>
</protein>
<dbReference type="RefSeq" id="WP_264139677.1">
    <property type="nucleotide sequence ID" value="NZ_JAOYOD010000001.1"/>
</dbReference>
<proteinExistence type="predicted"/>
<accession>A0ABT3CYX2</accession>
<reference evidence="1 2" key="1">
    <citation type="submission" date="2022-10" db="EMBL/GenBank/DDBJ databases">
        <title>Comparative genomics and taxonomic characterization of three novel marine species of genus Reichenbachiella exhibiting antioxidant and polysaccharide degradation activities.</title>
        <authorList>
            <person name="Muhammad N."/>
            <person name="Lee Y.-J."/>
            <person name="Ko J."/>
            <person name="Kim S.-G."/>
        </authorList>
    </citation>
    <scope>NUCLEOTIDE SEQUENCE [LARGE SCALE GENOMIC DNA]</scope>
    <source>
        <strain evidence="1 2">ABR2-5</strain>
    </source>
</reference>
<evidence type="ECO:0008006" key="3">
    <source>
        <dbReference type="Google" id="ProtNLM"/>
    </source>
</evidence>